<feature type="domain" description="Cytochrome b/b6 C-terminal region profile" evidence="11">
    <location>
        <begin position="5"/>
        <end position="138"/>
    </location>
</feature>
<evidence type="ECO:0000256" key="1">
    <source>
        <dbReference type="ARBA" id="ARBA00004141"/>
    </source>
</evidence>
<keyword evidence="2" id="KW-0813">Transport</keyword>
<dbReference type="GO" id="GO:0009055">
    <property type="term" value="F:electron transfer activity"/>
    <property type="evidence" value="ECO:0007669"/>
    <property type="project" value="InterPro"/>
</dbReference>
<feature type="transmembrane region" description="Helical" evidence="10">
    <location>
        <begin position="82"/>
        <end position="102"/>
    </location>
</feature>
<gene>
    <name evidence="12" type="ORF">METZ01_LOCUS43580</name>
</gene>
<dbReference type="Pfam" id="PF00032">
    <property type="entry name" value="Cytochrom_B_C"/>
    <property type="match status" value="1"/>
</dbReference>
<dbReference type="GO" id="GO:0016020">
    <property type="term" value="C:membrane"/>
    <property type="evidence" value="ECO:0007669"/>
    <property type="project" value="UniProtKB-SubCell"/>
</dbReference>
<evidence type="ECO:0000256" key="2">
    <source>
        <dbReference type="ARBA" id="ARBA00022448"/>
    </source>
</evidence>
<feature type="non-terminal residue" evidence="12">
    <location>
        <position position="1"/>
    </location>
</feature>
<evidence type="ECO:0000256" key="9">
    <source>
        <dbReference type="ARBA" id="ARBA00023136"/>
    </source>
</evidence>
<dbReference type="SUPFAM" id="SSF81648">
    <property type="entry name" value="a domain/subunit of cytochrome bc1 complex (Ubiquinol-cytochrome c reductase)"/>
    <property type="match status" value="1"/>
</dbReference>
<keyword evidence="6" id="KW-0249">Electron transport</keyword>
<evidence type="ECO:0000256" key="4">
    <source>
        <dbReference type="ARBA" id="ARBA00022692"/>
    </source>
</evidence>
<dbReference type="GO" id="GO:0046872">
    <property type="term" value="F:metal ion binding"/>
    <property type="evidence" value="ECO:0007669"/>
    <property type="project" value="UniProtKB-KW"/>
</dbReference>
<organism evidence="12">
    <name type="scientific">marine metagenome</name>
    <dbReference type="NCBI Taxonomy" id="408172"/>
    <lineage>
        <taxon>unclassified sequences</taxon>
        <taxon>metagenomes</taxon>
        <taxon>ecological metagenomes</taxon>
    </lineage>
</organism>
<dbReference type="InterPro" id="IPR005798">
    <property type="entry name" value="Cyt_b/b6_C"/>
</dbReference>
<evidence type="ECO:0000256" key="7">
    <source>
        <dbReference type="ARBA" id="ARBA00022989"/>
    </source>
</evidence>
<evidence type="ECO:0000256" key="8">
    <source>
        <dbReference type="ARBA" id="ARBA00023004"/>
    </source>
</evidence>
<sequence length="263" mass="30414">ERLDKGEPVEEKVEEGRVWVWPDLVYTELICLVLCSVVLIVWSILLNAPLEQPANSAATPNPSKAPWYFLGLQEMLVYFDPWLAGVVLPTLIIVGLMAIPYIDTNPKGNGYYTFKERKVEISIFLFGFVVLWSSLIVLGTFLRGPNWNFFGPFEYWDIHKLEALTNVNLSEYIWLRGLGVGLPSQWFIREFFGILLTLIYVFVLPLLLAKSFLKGYYEKLGPARYYVGIFLFLMMLSLPVKMLARWLFNLKYVVAIPEFFFNI</sequence>
<dbReference type="Gene3D" id="1.20.810.10">
    <property type="entry name" value="Cytochrome Bc1 Complex, Chain C"/>
    <property type="match status" value="1"/>
</dbReference>
<keyword evidence="9 10" id="KW-0472">Membrane</keyword>
<dbReference type="AlphaFoldDB" id="A0A381RFY6"/>
<accession>A0A381RFY6</accession>
<keyword evidence="3" id="KW-0349">Heme</keyword>
<name>A0A381RFY6_9ZZZZ</name>
<evidence type="ECO:0000256" key="6">
    <source>
        <dbReference type="ARBA" id="ARBA00022982"/>
    </source>
</evidence>
<keyword evidence="7 10" id="KW-1133">Transmembrane helix</keyword>
<dbReference type="InterPro" id="IPR027387">
    <property type="entry name" value="Cytb/b6-like_sf"/>
</dbReference>
<keyword evidence="5" id="KW-0479">Metal-binding</keyword>
<evidence type="ECO:0000256" key="5">
    <source>
        <dbReference type="ARBA" id="ARBA00022723"/>
    </source>
</evidence>
<keyword evidence="4 10" id="KW-0812">Transmembrane</keyword>
<evidence type="ECO:0000259" key="11">
    <source>
        <dbReference type="PROSITE" id="PS51003"/>
    </source>
</evidence>
<protein>
    <recommendedName>
        <fullName evidence="11">Cytochrome b/b6 C-terminal region profile domain-containing protein</fullName>
    </recommendedName>
</protein>
<evidence type="ECO:0000256" key="10">
    <source>
        <dbReference type="SAM" id="Phobius"/>
    </source>
</evidence>
<comment type="subcellular location">
    <subcellularLocation>
        <location evidence="1">Membrane</location>
        <topology evidence="1">Multi-pass membrane protein</topology>
    </subcellularLocation>
</comment>
<dbReference type="InterPro" id="IPR036150">
    <property type="entry name" value="Cyt_b/b6_C_sf"/>
</dbReference>
<feature type="transmembrane region" description="Helical" evidence="10">
    <location>
        <begin position="191"/>
        <end position="213"/>
    </location>
</feature>
<feature type="transmembrane region" description="Helical" evidence="10">
    <location>
        <begin position="24"/>
        <end position="45"/>
    </location>
</feature>
<evidence type="ECO:0000256" key="3">
    <source>
        <dbReference type="ARBA" id="ARBA00022617"/>
    </source>
</evidence>
<reference evidence="12" key="1">
    <citation type="submission" date="2018-05" db="EMBL/GenBank/DDBJ databases">
        <authorList>
            <person name="Lanie J.A."/>
            <person name="Ng W.-L."/>
            <person name="Kazmierczak K.M."/>
            <person name="Andrzejewski T.M."/>
            <person name="Davidsen T.M."/>
            <person name="Wayne K.J."/>
            <person name="Tettelin H."/>
            <person name="Glass J.I."/>
            <person name="Rusch D."/>
            <person name="Podicherti R."/>
            <person name="Tsui H.-C.T."/>
            <person name="Winkler M.E."/>
        </authorList>
    </citation>
    <scope>NUCLEOTIDE SEQUENCE</scope>
</reference>
<keyword evidence="8" id="KW-0408">Iron</keyword>
<feature type="transmembrane region" description="Helical" evidence="10">
    <location>
        <begin position="123"/>
        <end position="142"/>
    </location>
</feature>
<feature type="transmembrane region" description="Helical" evidence="10">
    <location>
        <begin position="225"/>
        <end position="248"/>
    </location>
</feature>
<dbReference type="EMBL" id="UINC01001918">
    <property type="protein sequence ID" value="SUZ90726.1"/>
    <property type="molecule type" value="Genomic_DNA"/>
</dbReference>
<evidence type="ECO:0000313" key="12">
    <source>
        <dbReference type="EMBL" id="SUZ90726.1"/>
    </source>
</evidence>
<proteinExistence type="predicted"/>
<dbReference type="PROSITE" id="PS51003">
    <property type="entry name" value="CYTB_CTER"/>
    <property type="match status" value="1"/>
</dbReference>
<dbReference type="GO" id="GO:0016491">
    <property type="term" value="F:oxidoreductase activity"/>
    <property type="evidence" value="ECO:0007669"/>
    <property type="project" value="InterPro"/>
</dbReference>